<dbReference type="SUPFAM" id="SSF56112">
    <property type="entry name" value="Protein kinase-like (PK-like)"/>
    <property type="match status" value="1"/>
</dbReference>
<dbReference type="InterPro" id="IPR006260">
    <property type="entry name" value="TonB/TolA_C"/>
</dbReference>
<feature type="coiled-coil region" evidence="5">
    <location>
        <begin position="852"/>
        <end position="890"/>
    </location>
</feature>
<feature type="compositionally biased region" description="Low complexity" evidence="6">
    <location>
        <begin position="482"/>
        <end position="492"/>
    </location>
</feature>
<dbReference type="SMART" id="SM00219">
    <property type="entry name" value="TyrKc"/>
    <property type="match status" value="1"/>
</dbReference>
<evidence type="ECO:0000256" key="3">
    <source>
        <dbReference type="ARBA" id="ARBA00022989"/>
    </source>
</evidence>
<evidence type="ECO:0000256" key="2">
    <source>
        <dbReference type="ARBA" id="ARBA00022692"/>
    </source>
</evidence>
<dbReference type="InterPro" id="IPR020635">
    <property type="entry name" value="Tyr_kinase_cat_dom"/>
</dbReference>
<evidence type="ECO:0000313" key="8">
    <source>
        <dbReference type="EMBL" id="VFJ45192.1"/>
    </source>
</evidence>
<dbReference type="Gene3D" id="3.30.1150.10">
    <property type="match status" value="1"/>
</dbReference>
<evidence type="ECO:0000256" key="1">
    <source>
        <dbReference type="ARBA" id="ARBA00004167"/>
    </source>
</evidence>
<dbReference type="Pfam" id="PF13103">
    <property type="entry name" value="TonB_2"/>
    <property type="match status" value="1"/>
</dbReference>
<dbReference type="NCBIfam" id="TIGR01352">
    <property type="entry name" value="tonB_Cterm"/>
    <property type="match status" value="1"/>
</dbReference>
<dbReference type="Pfam" id="PF00069">
    <property type="entry name" value="Pkinase"/>
    <property type="match status" value="1"/>
</dbReference>
<reference evidence="8" key="1">
    <citation type="submission" date="2019-02" db="EMBL/GenBank/DDBJ databases">
        <authorList>
            <person name="Gruber-Vodicka R. H."/>
            <person name="Seah K. B. B."/>
        </authorList>
    </citation>
    <scope>NUCLEOTIDE SEQUENCE</scope>
    <source>
        <strain evidence="8">BECK_DK47</strain>
    </source>
</reference>
<feature type="compositionally biased region" description="Pro residues" evidence="6">
    <location>
        <begin position="340"/>
        <end position="352"/>
    </location>
</feature>
<dbReference type="PROSITE" id="PS50011">
    <property type="entry name" value="PROTEIN_KINASE_DOM"/>
    <property type="match status" value="1"/>
</dbReference>
<dbReference type="InterPro" id="IPR013229">
    <property type="entry name" value="PEGA"/>
</dbReference>
<dbReference type="PANTHER" id="PTHR36194">
    <property type="entry name" value="S-LAYER-LIKE PROTEIN"/>
    <property type="match status" value="1"/>
</dbReference>
<gene>
    <name evidence="8" type="ORF">BECKDK2373B_GA0170837_100922</name>
</gene>
<dbReference type="InterPro" id="IPR008266">
    <property type="entry name" value="Tyr_kinase_AS"/>
</dbReference>
<dbReference type="InterPro" id="IPR000719">
    <property type="entry name" value="Prot_kinase_dom"/>
</dbReference>
<keyword evidence="3" id="KW-1133">Transmembrane helix</keyword>
<dbReference type="GO" id="GO:0016020">
    <property type="term" value="C:membrane"/>
    <property type="evidence" value="ECO:0007669"/>
    <property type="project" value="UniProtKB-SubCell"/>
</dbReference>
<protein>
    <submittedName>
        <fullName evidence="8">TolA protein</fullName>
    </submittedName>
</protein>
<dbReference type="PROSITE" id="PS00109">
    <property type="entry name" value="PROTEIN_KINASE_TYR"/>
    <property type="match status" value="1"/>
</dbReference>
<keyword evidence="2" id="KW-0812">Transmembrane</keyword>
<dbReference type="AlphaFoldDB" id="A0A450S0M6"/>
<dbReference type="PANTHER" id="PTHR36194:SF1">
    <property type="entry name" value="S-LAYER-LIKE PROTEIN"/>
    <property type="match status" value="1"/>
</dbReference>
<keyword evidence="4" id="KW-0472">Membrane</keyword>
<feature type="domain" description="Protein kinase" evidence="7">
    <location>
        <begin position="49"/>
        <end position="321"/>
    </location>
</feature>
<dbReference type="Gene3D" id="1.10.510.10">
    <property type="entry name" value="Transferase(Phosphotransferase) domain 1"/>
    <property type="match status" value="1"/>
</dbReference>
<organism evidence="8">
    <name type="scientific">Candidatus Kentrum sp. DK</name>
    <dbReference type="NCBI Taxonomy" id="2126562"/>
    <lineage>
        <taxon>Bacteria</taxon>
        <taxon>Pseudomonadati</taxon>
        <taxon>Pseudomonadota</taxon>
        <taxon>Gammaproteobacteria</taxon>
        <taxon>Candidatus Kentrum</taxon>
    </lineage>
</organism>
<evidence type="ECO:0000256" key="4">
    <source>
        <dbReference type="ARBA" id="ARBA00023136"/>
    </source>
</evidence>
<evidence type="ECO:0000259" key="7">
    <source>
        <dbReference type="PROSITE" id="PS50011"/>
    </source>
</evidence>
<name>A0A450S0M6_9GAMM</name>
<dbReference type="Gene3D" id="3.30.200.20">
    <property type="entry name" value="Phosphorylase Kinase, domain 1"/>
    <property type="match status" value="1"/>
</dbReference>
<comment type="subcellular location">
    <subcellularLocation>
        <location evidence="1">Membrane</location>
        <topology evidence="1">Single-pass membrane protein</topology>
    </subcellularLocation>
</comment>
<dbReference type="GO" id="GO:0005524">
    <property type="term" value="F:ATP binding"/>
    <property type="evidence" value="ECO:0007669"/>
    <property type="project" value="InterPro"/>
</dbReference>
<keyword evidence="5" id="KW-0175">Coiled coil</keyword>
<feature type="compositionally biased region" description="Basic and acidic residues" evidence="6">
    <location>
        <begin position="389"/>
        <end position="409"/>
    </location>
</feature>
<feature type="compositionally biased region" description="Pro residues" evidence="6">
    <location>
        <begin position="493"/>
        <end position="505"/>
    </location>
</feature>
<feature type="compositionally biased region" description="Basic and acidic residues" evidence="6">
    <location>
        <begin position="434"/>
        <end position="445"/>
    </location>
</feature>
<evidence type="ECO:0000256" key="6">
    <source>
        <dbReference type="SAM" id="MobiDB-lite"/>
    </source>
</evidence>
<feature type="region of interest" description="Disordered" evidence="6">
    <location>
        <begin position="389"/>
        <end position="507"/>
    </location>
</feature>
<dbReference type="SUPFAM" id="SSF74653">
    <property type="entry name" value="TolA/TonB C-terminal domain"/>
    <property type="match status" value="1"/>
</dbReference>
<accession>A0A450S0M6</accession>
<dbReference type="EMBL" id="CAADEX010000009">
    <property type="protein sequence ID" value="VFJ45192.1"/>
    <property type="molecule type" value="Genomic_DNA"/>
</dbReference>
<sequence>MTSLPQGRCPNCFQDKTHLPACDHCGWKPGAPPANPLFLPPGTPLGESYVIGRVLGHGGLGVTYLAWDSALKTRVAIKEFLPDAMAGRNPGSGQVTIYTGHEEAFGHALARFGQEGRILARFQQHPGIVSVYRAFTANGTGYLLMEFVAGTTLRQYLEDHGGRIPWRRALQLLAPAMDTLAKVHEAGLLHRDIAPDNLYLTHDRQIKLLDFGAAREVSGDRSVTLSVVLKEGYAPWEQYRPKAKQGPWTDIYALSATLYRTITGQLPPTAPDRIEQDHLQPPSSLKVAIPPAHEAVLMKGLAIRQENRWQSIGEMQGALGVAEREVAEKAAAEREASGPEPEPVPPGPPPAQPDKYTKRTYWFTALAAVVAAIMLILELTDRIDLVGGHDRVAGGERSDRVAGVERREPPVVVDPPDASPQQSNVPKDGVAGGERSEPLADERSKSPVVVDPPDASPQQSNVPKGEPTSGGSRLPLVDASIPATPAADASTPATPPPPEPAPPPARLVVETNRPDAAITIDGKPIGPPGAPHELPAGAYTARVESAGYRPVEKRLQLTAGRTHRLSVELEPLPAQLTVRSNVTGDSVFIDGQAVGATGPSPHELAAGEYTVRVEKEGYEPFQERVMLAAGEEETVRARLEPAKAQLVVEADTPAARVFVDGQSLGVAGSNPHTVLAGEHRIRVEKEGFHPFESEVTLAAAAQETVRAVLEPKPARLVVRSDIPQATVAIDGRVVGSSGSTIHELHAGAHTVRVEKPRYNPFQTRITLSAAEEQTITAALEPLPAKLTVRSNVTGGSVFIDGQAVGATGPNPHELAAGEYTVRVEKEGYQPFQERVRLAAGEEETLRATVFDETSVQTELAEMEARKQKAREDEKARVQKLERKVKAARGKHLLEYISRIKSSVEHHWVPPPGMPKGLRCRLKVTQIPNGRIMDVSVISSSGNAAFDRSAVAAVFKASPLPKPGDPGLFERTVFLTLVNP</sequence>
<dbReference type="Pfam" id="PF08308">
    <property type="entry name" value="PEGA"/>
    <property type="match status" value="5"/>
</dbReference>
<proteinExistence type="predicted"/>
<dbReference type="InterPro" id="IPR011009">
    <property type="entry name" value="Kinase-like_dom_sf"/>
</dbReference>
<feature type="region of interest" description="Disordered" evidence="6">
    <location>
        <begin position="325"/>
        <end position="355"/>
    </location>
</feature>
<evidence type="ECO:0000256" key="5">
    <source>
        <dbReference type="SAM" id="Coils"/>
    </source>
</evidence>
<dbReference type="GO" id="GO:0004713">
    <property type="term" value="F:protein tyrosine kinase activity"/>
    <property type="evidence" value="ECO:0007669"/>
    <property type="project" value="InterPro"/>
</dbReference>
<dbReference type="CDD" id="cd14014">
    <property type="entry name" value="STKc_PknB_like"/>
    <property type="match status" value="1"/>
</dbReference>
<feature type="compositionally biased region" description="Basic and acidic residues" evidence="6">
    <location>
        <begin position="325"/>
        <end position="337"/>
    </location>
</feature>